<proteinExistence type="predicted"/>
<organism evidence="1">
    <name type="scientific">Arundo donax</name>
    <name type="common">Giant reed</name>
    <name type="synonym">Donax arundinaceus</name>
    <dbReference type="NCBI Taxonomy" id="35708"/>
    <lineage>
        <taxon>Eukaryota</taxon>
        <taxon>Viridiplantae</taxon>
        <taxon>Streptophyta</taxon>
        <taxon>Embryophyta</taxon>
        <taxon>Tracheophyta</taxon>
        <taxon>Spermatophyta</taxon>
        <taxon>Magnoliopsida</taxon>
        <taxon>Liliopsida</taxon>
        <taxon>Poales</taxon>
        <taxon>Poaceae</taxon>
        <taxon>PACMAD clade</taxon>
        <taxon>Arundinoideae</taxon>
        <taxon>Arundineae</taxon>
        <taxon>Arundo</taxon>
    </lineage>
</organism>
<name>A0A0A9FSM4_ARUDO</name>
<accession>A0A0A9FSM4</accession>
<dbReference type="EMBL" id="GBRH01184580">
    <property type="protein sequence ID" value="JAE13316.1"/>
    <property type="molecule type" value="Transcribed_RNA"/>
</dbReference>
<dbReference type="AlphaFoldDB" id="A0A0A9FSM4"/>
<reference evidence="1" key="1">
    <citation type="submission" date="2014-09" db="EMBL/GenBank/DDBJ databases">
        <authorList>
            <person name="Magalhaes I.L.F."/>
            <person name="Oliveira U."/>
            <person name="Santos F.R."/>
            <person name="Vidigal T.H.D.A."/>
            <person name="Brescovit A.D."/>
            <person name="Santos A.J."/>
        </authorList>
    </citation>
    <scope>NUCLEOTIDE SEQUENCE</scope>
    <source>
        <tissue evidence="1">Shoot tissue taken approximately 20 cm above the soil surface</tissue>
    </source>
</reference>
<reference evidence="1" key="2">
    <citation type="journal article" date="2015" name="Data Brief">
        <title>Shoot transcriptome of the giant reed, Arundo donax.</title>
        <authorList>
            <person name="Barrero R.A."/>
            <person name="Guerrero F.D."/>
            <person name="Moolhuijzen P."/>
            <person name="Goolsby J.A."/>
            <person name="Tidwell J."/>
            <person name="Bellgard S.E."/>
            <person name="Bellgard M.I."/>
        </authorList>
    </citation>
    <scope>NUCLEOTIDE SEQUENCE</scope>
    <source>
        <tissue evidence="1">Shoot tissue taken approximately 20 cm above the soil surface</tissue>
    </source>
</reference>
<sequence length="50" mass="5816">MSFDIQRVMLISHYLLQKGSWYKGVMQQSATISEGVNKRYDTEFKDGSLK</sequence>
<protein>
    <submittedName>
        <fullName evidence="1">Uncharacterized protein</fullName>
    </submittedName>
</protein>
<evidence type="ECO:0000313" key="1">
    <source>
        <dbReference type="EMBL" id="JAE13316.1"/>
    </source>
</evidence>